<dbReference type="OrthoDB" id="447931at2759"/>
<dbReference type="GO" id="GO:0003351">
    <property type="term" value="P:epithelial cilium movement involved in extracellular fluid movement"/>
    <property type="evidence" value="ECO:0007669"/>
    <property type="project" value="TreeGrafter"/>
</dbReference>
<dbReference type="InParanoid" id="A0A6L2Q3E9"/>
<protein>
    <recommendedName>
        <fullName evidence="16">Coiled-coil domain-containing protein 103</fullName>
    </recommendedName>
</protein>
<comment type="subunit">
    <text evidence="4">Homodimer.</text>
</comment>
<dbReference type="GO" id="GO:0031514">
    <property type="term" value="C:motile cilium"/>
    <property type="evidence" value="ECO:0007669"/>
    <property type="project" value="UniProtKB-SubCell"/>
</dbReference>
<keyword evidence="8" id="KW-0969">Cilium</keyword>
<dbReference type="EMBL" id="BLKM01000900">
    <property type="protein sequence ID" value="GFG39433.1"/>
    <property type="molecule type" value="Genomic_DNA"/>
</dbReference>
<evidence type="ECO:0000256" key="6">
    <source>
        <dbReference type="ARBA" id="ARBA00022794"/>
    </source>
</evidence>
<dbReference type="GO" id="GO:0036159">
    <property type="term" value="P:inner dynein arm assembly"/>
    <property type="evidence" value="ECO:0007669"/>
    <property type="project" value="TreeGrafter"/>
</dbReference>
<feature type="compositionally biased region" description="Basic and acidic residues" evidence="11">
    <location>
        <begin position="296"/>
        <end position="308"/>
    </location>
</feature>
<evidence type="ECO:0000256" key="1">
    <source>
        <dbReference type="ARBA" id="ARBA00004048"/>
    </source>
</evidence>
<dbReference type="InterPro" id="IPR031733">
    <property type="entry name" value="Dynein_attach_N"/>
</dbReference>
<dbReference type="Pfam" id="PF13877">
    <property type="entry name" value="RPAP3_C"/>
    <property type="match status" value="1"/>
</dbReference>
<evidence type="ECO:0000256" key="11">
    <source>
        <dbReference type="SAM" id="MobiDB-lite"/>
    </source>
</evidence>
<evidence type="ECO:0000256" key="9">
    <source>
        <dbReference type="ARBA" id="ARBA00023273"/>
    </source>
</evidence>
<dbReference type="GO" id="GO:0036157">
    <property type="term" value="C:outer dynein arm"/>
    <property type="evidence" value="ECO:0007669"/>
    <property type="project" value="InterPro"/>
</dbReference>
<comment type="function">
    <text evidence="1">Dynein-attachment factor required for cilia motility.</text>
</comment>
<dbReference type="InterPro" id="IPR042422">
    <property type="entry name" value="CC103"/>
</dbReference>
<evidence type="ECO:0000259" key="13">
    <source>
        <dbReference type="Pfam" id="PF15867"/>
    </source>
</evidence>
<gene>
    <name evidence="14" type="ORF">Cfor_08382</name>
</gene>
<name>A0A6L2Q3E9_COPFO</name>
<keyword evidence="5" id="KW-0963">Cytoplasm</keyword>
<dbReference type="PANTHER" id="PTHR28572:SF1">
    <property type="entry name" value="COILED-COIL DOMAIN-CONTAINING PROTEIN 103"/>
    <property type="match status" value="1"/>
</dbReference>
<evidence type="ECO:0000256" key="8">
    <source>
        <dbReference type="ARBA" id="ARBA00023069"/>
    </source>
</evidence>
<proteinExistence type="inferred from homology"/>
<keyword evidence="7" id="KW-0282">Flagellum</keyword>
<dbReference type="GO" id="GO:0007368">
    <property type="term" value="P:determination of left/right symmetry"/>
    <property type="evidence" value="ECO:0007669"/>
    <property type="project" value="TreeGrafter"/>
</dbReference>
<feature type="domain" description="Dynein attachment factor N-terminal" evidence="13">
    <location>
        <begin position="55"/>
        <end position="125"/>
    </location>
</feature>
<reference evidence="15" key="1">
    <citation type="submission" date="2020-01" db="EMBL/GenBank/DDBJ databases">
        <title>Draft genome sequence of the Termite Coptotermes fromosanus.</title>
        <authorList>
            <person name="Itakura S."/>
            <person name="Yosikawa Y."/>
            <person name="Umezawa K."/>
        </authorList>
    </citation>
    <scope>NUCLEOTIDE SEQUENCE [LARGE SCALE GENOMIC DNA]</scope>
</reference>
<feature type="domain" description="RNA-polymerase II-associated protein 3-like C-terminal" evidence="12">
    <location>
        <begin position="155"/>
        <end position="243"/>
    </location>
</feature>
<evidence type="ECO:0000256" key="7">
    <source>
        <dbReference type="ARBA" id="ARBA00022846"/>
    </source>
</evidence>
<evidence type="ECO:0000313" key="14">
    <source>
        <dbReference type="EMBL" id="GFG39433.1"/>
    </source>
</evidence>
<dbReference type="PANTHER" id="PTHR28572">
    <property type="entry name" value="COILED-COIL DOMAIN-CONTAINING PROTEIN 103"/>
    <property type="match status" value="1"/>
</dbReference>
<evidence type="ECO:0000256" key="3">
    <source>
        <dbReference type="ARBA" id="ARBA00004496"/>
    </source>
</evidence>
<evidence type="ECO:0008006" key="16">
    <source>
        <dbReference type="Google" id="ProtNLM"/>
    </source>
</evidence>
<dbReference type="Pfam" id="PF15867">
    <property type="entry name" value="Dynein_attach_N"/>
    <property type="match status" value="1"/>
</dbReference>
<evidence type="ECO:0000256" key="4">
    <source>
        <dbReference type="ARBA" id="ARBA00011738"/>
    </source>
</evidence>
<comment type="similarity">
    <text evidence="10">Belongs to the DNAAF19/PR46b family.</text>
</comment>
<keyword evidence="6" id="KW-0970">Cilium biogenesis/degradation</keyword>
<comment type="caution">
    <text evidence="14">The sequence shown here is derived from an EMBL/GenBank/DDBJ whole genome shotgun (WGS) entry which is preliminary data.</text>
</comment>
<comment type="subcellular location">
    <subcellularLocation>
        <location evidence="2">Cell projection</location>
        <location evidence="2">Cilium</location>
        <location evidence="2">Flagellum</location>
    </subcellularLocation>
    <subcellularLocation>
        <location evidence="3">Cytoplasm</location>
    </subcellularLocation>
</comment>
<dbReference type="Proteomes" id="UP000502823">
    <property type="component" value="Unassembled WGS sequence"/>
</dbReference>
<keyword evidence="9" id="KW-0966">Cell projection</keyword>
<sequence length="343" mass="39308">MSLPPLTYDSTNKSDSVVPSCVAERRTQLLIAKQVRPFTAGNQLMDMEDNDDDTINFSALETELHAAIEEDAKYWQENDAKFRAIEQRVATYDEFRDLVKASHLKPLDRTEKLNSFQSKRSSIWNSLAPKKKQGIEMETIQSCSQSMIQQDDHVPTTTVEFVRQWRPLDICDRLLLLKLIGAQNVGQLVKSEIPVGLLGEILQALLAFPSNTPDIVFVVRLLESLAEAKRFNLSLQFLSSVEKATCKQLMEKLNSSFQNRQQDLAEEGITEWTVLELKTILTEVPVQQNSLSSRPTETREFSERRREARGKEGSHCRYMTICGQVRVWQVLEVIQKKVMWKET</sequence>
<feature type="region of interest" description="Disordered" evidence="11">
    <location>
        <begin position="288"/>
        <end position="308"/>
    </location>
</feature>
<dbReference type="AlphaFoldDB" id="A0A6L2Q3E9"/>
<dbReference type="GO" id="GO:0005576">
    <property type="term" value="C:extracellular region"/>
    <property type="evidence" value="ECO:0007669"/>
    <property type="project" value="GOC"/>
</dbReference>
<accession>A0A6L2Q3E9</accession>
<evidence type="ECO:0000256" key="10">
    <source>
        <dbReference type="ARBA" id="ARBA00049986"/>
    </source>
</evidence>
<evidence type="ECO:0000256" key="5">
    <source>
        <dbReference type="ARBA" id="ARBA00022490"/>
    </source>
</evidence>
<evidence type="ECO:0000313" key="15">
    <source>
        <dbReference type="Proteomes" id="UP000502823"/>
    </source>
</evidence>
<evidence type="ECO:0000256" key="2">
    <source>
        <dbReference type="ARBA" id="ARBA00004230"/>
    </source>
</evidence>
<evidence type="ECO:0000259" key="12">
    <source>
        <dbReference type="Pfam" id="PF13877"/>
    </source>
</evidence>
<dbReference type="InterPro" id="IPR025986">
    <property type="entry name" value="RPAP3-like_C"/>
</dbReference>
<keyword evidence="15" id="KW-1185">Reference proteome</keyword>
<organism evidence="14 15">
    <name type="scientific">Coptotermes formosanus</name>
    <name type="common">Formosan subterranean termite</name>
    <dbReference type="NCBI Taxonomy" id="36987"/>
    <lineage>
        <taxon>Eukaryota</taxon>
        <taxon>Metazoa</taxon>
        <taxon>Ecdysozoa</taxon>
        <taxon>Arthropoda</taxon>
        <taxon>Hexapoda</taxon>
        <taxon>Insecta</taxon>
        <taxon>Pterygota</taxon>
        <taxon>Neoptera</taxon>
        <taxon>Polyneoptera</taxon>
        <taxon>Dictyoptera</taxon>
        <taxon>Blattodea</taxon>
        <taxon>Blattoidea</taxon>
        <taxon>Termitoidae</taxon>
        <taxon>Rhinotermitidae</taxon>
        <taxon>Coptotermes</taxon>
    </lineage>
</organism>